<dbReference type="PROSITE" id="PS00086">
    <property type="entry name" value="CYTOCHROME_P450"/>
    <property type="match status" value="1"/>
</dbReference>
<dbReference type="GO" id="GO:0005506">
    <property type="term" value="F:iron ion binding"/>
    <property type="evidence" value="ECO:0007669"/>
    <property type="project" value="InterPro"/>
</dbReference>
<sequence length="185" mass="20754">MAWTFYHLANNPSAEEALHQELDDVLDGNPPSFADLPRLGHLNRCLTEALRMTPPGWIFSRSVTSATELGGVQLPARTDVFWSPYLLHRLPDVFPAPDTYDPDRWLPERASSRQWKALLPFGHGSRKCIGDTFGMAEAALILAAIASHWRLVPDPHAPPARQTVSATMILRSLPVIALRRRPTFW</sequence>
<keyword evidence="5 7" id="KW-0408">Iron</keyword>
<evidence type="ECO:0000256" key="2">
    <source>
        <dbReference type="ARBA" id="ARBA00022617"/>
    </source>
</evidence>
<proteinExistence type="inferred from homology"/>
<evidence type="ECO:0000256" key="5">
    <source>
        <dbReference type="ARBA" id="ARBA00023004"/>
    </source>
</evidence>
<feature type="binding site" description="axial binding residue" evidence="7">
    <location>
        <position position="128"/>
    </location>
    <ligand>
        <name>heme</name>
        <dbReference type="ChEBI" id="CHEBI:30413"/>
    </ligand>
    <ligandPart>
        <name>Fe</name>
        <dbReference type="ChEBI" id="CHEBI:18248"/>
    </ligandPart>
</feature>
<comment type="cofactor">
    <cofactor evidence="7">
        <name>heme</name>
        <dbReference type="ChEBI" id="CHEBI:30413"/>
    </cofactor>
</comment>
<reference evidence="9 10" key="1">
    <citation type="submission" date="2017-08" db="EMBL/GenBank/DDBJ databases">
        <title>Genome sequence of Streptomyces albireticuli NRRL B-1670.</title>
        <authorList>
            <person name="Graham D.E."/>
            <person name="Mahan K.M."/>
            <person name="Klingeman D.M."/>
            <person name="Hettich R.L."/>
            <person name="Parry R.J."/>
            <person name="Spain J.C."/>
        </authorList>
    </citation>
    <scope>NUCLEOTIDE SEQUENCE [LARGE SCALE GENOMIC DNA]</scope>
    <source>
        <strain evidence="9 10">NRRL B-1670</strain>
    </source>
</reference>
<keyword evidence="2 7" id="KW-0349">Heme</keyword>
<evidence type="ECO:0000256" key="1">
    <source>
        <dbReference type="ARBA" id="ARBA00010617"/>
    </source>
</evidence>
<evidence type="ECO:0000256" key="6">
    <source>
        <dbReference type="ARBA" id="ARBA00023033"/>
    </source>
</evidence>
<evidence type="ECO:0000313" key="9">
    <source>
        <dbReference type="EMBL" id="PAU47872.1"/>
    </source>
</evidence>
<dbReference type="GO" id="GO:0004497">
    <property type="term" value="F:monooxygenase activity"/>
    <property type="evidence" value="ECO:0007669"/>
    <property type="project" value="UniProtKB-KW"/>
</dbReference>
<evidence type="ECO:0000256" key="3">
    <source>
        <dbReference type="ARBA" id="ARBA00022723"/>
    </source>
</evidence>
<dbReference type="Proteomes" id="UP000218944">
    <property type="component" value="Unassembled WGS sequence"/>
</dbReference>
<dbReference type="InterPro" id="IPR001128">
    <property type="entry name" value="Cyt_P450"/>
</dbReference>
<dbReference type="InterPro" id="IPR017972">
    <property type="entry name" value="Cyt_P450_CS"/>
</dbReference>
<evidence type="ECO:0000256" key="7">
    <source>
        <dbReference type="PIRSR" id="PIRSR602401-1"/>
    </source>
</evidence>
<comment type="similarity">
    <text evidence="1 8">Belongs to the cytochrome P450 family.</text>
</comment>
<dbReference type="InterPro" id="IPR002401">
    <property type="entry name" value="Cyt_P450_E_grp-I"/>
</dbReference>
<dbReference type="GO" id="GO:0020037">
    <property type="term" value="F:heme binding"/>
    <property type="evidence" value="ECO:0007669"/>
    <property type="project" value="InterPro"/>
</dbReference>
<evidence type="ECO:0000256" key="4">
    <source>
        <dbReference type="ARBA" id="ARBA00023002"/>
    </source>
</evidence>
<dbReference type="PANTHER" id="PTHR24291">
    <property type="entry name" value="CYTOCHROME P450 FAMILY 4"/>
    <property type="match status" value="1"/>
</dbReference>
<gene>
    <name evidence="9" type="ORF">CK936_16310</name>
</gene>
<dbReference type="PRINTS" id="PR00385">
    <property type="entry name" value="P450"/>
</dbReference>
<protein>
    <recommendedName>
        <fullName evidence="11">Cytochrome P450</fullName>
    </recommendedName>
</protein>
<dbReference type="GO" id="GO:0016705">
    <property type="term" value="F:oxidoreductase activity, acting on paired donors, with incorporation or reduction of molecular oxygen"/>
    <property type="evidence" value="ECO:0007669"/>
    <property type="project" value="InterPro"/>
</dbReference>
<name>A0A2A2D985_9ACTN</name>
<dbReference type="PANTHER" id="PTHR24291:SF50">
    <property type="entry name" value="BIFUNCTIONAL ALBAFLAVENONE MONOOXYGENASE_TERPENE SYNTHASE"/>
    <property type="match status" value="1"/>
</dbReference>
<organism evidence="9 10">
    <name type="scientific">Streptomyces albireticuli</name>
    <dbReference type="NCBI Taxonomy" id="1940"/>
    <lineage>
        <taxon>Bacteria</taxon>
        <taxon>Bacillati</taxon>
        <taxon>Actinomycetota</taxon>
        <taxon>Actinomycetes</taxon>
        <taxon>Kitasatosporales</taxon>
        <taxon>Streptomycetaceae</taxon>
        <taxon>Streptomyces</taxon>
    </lineage>
</organism>
<keyword evidence="4 8" id="KW-0560">Oxidoreductase</keyword>
<accession>A0A2A2D985</accession>
<dbReference type="PRINTS" id="PR00463">
    <property type="entry name" value="EP450I"/>
</dbReference>
<dbReference type="Gene3D" id="1.10.630.10">
    <property type="entry name" value="Cytochrome P450"/>
    <property type="match status" value="1"/>
</dbReference>
<keyword evidence="3 7" id="KW-0479">Metal-binding</keyword>
<comment type="caution">
    <text evidence="9">The sequence shown here is derived from an EMBL/GenBank/DDBJ whole genome shotgun (WGS) entry which is preliminary data.</text>
</comment>
<evidence type="ECO:0000256" key="8">
    <source>
        <dbReference type="RuleBase" id="RU000461"/>
    </source>
</evidence>
<evidence type="ECO:0000313" key="10">
    <source>
        <dbReference type="Proteomes" id="UP000218944"/>
    </source>
</evidence>
<keyword evidence="10" id="KW-1185">Reference proteome</keyword>
<dbReference type="SUPFAM" id="SSF48264">
    <property type="entry name" value="Cytochrome P450"/>
    <property type="match status" value="1"/>
</dbReference>
<dbReference type="AlphaFoldDB" id="A0A2A2D985"/>
<dbReference type="InterPro" id="IPR036396">
    <property type="entry name" value="Cyt_P450_sf"/>
</dbReference>
<dbReference type="InterPro" id="IPR050196">
    <property type="entry name" value="Cytochrome_P450_Monoox"/>
</dbReference>
<dbReference type="Pfam" id="PF00067">
    <property type="entry name" value="p450"/>
    <property type="match status" value="1"/>
</dbReference>
<evidence type="ECO:0008006" key="11">
    <source>
        <dbReference type="Google" id="ProtNLM"/>
    </source>
</evidence>
<keyword evidence="6 8" id="KW-0503">Monooxygenase</keyword>
<dbReference type="EMBL" id="NSJV01000319">
    <property type="protein sequence ID" value="PAU47872.1"/>
    <property type="molecule type" value="Genomic_DNA"/>
</dbReference>